<dbReference type="EMBL" id="CP053540">
    <property type="protein sequence ID" value="WOB42435.1"/>
    <property type="molecule type" value="Genomic_DNA"/>
</dbReference>
<gene>
    <name evidence="1" type="ORF">HNI00_04155</name>
</gene>
<accession>A0AA96Y2H1</accession>
<organism evidence="1">
    <name type="scientific">Thermoleptolyngbya oregonensis NK1-22</name>
    <dbReference type="NCBI Taxonomy" id="2547457"/>
    <lineage>
        <taxon>Bacteria</taxon>
        <taxon>Bacillati</taxon>
        <taxon>Cyanobacteriota</taxon>
        <taxon>Cyanophyceae</taxon>
        <taxon>Oculatellales</taxon>
        <taxon>Oculatellaceae</taxon>
        <taxon>Thermoleptolyngbya</taxon>
    </lineage>
</organism>
<protein>
    <submittedName>
        <fullName evidence="1">Uncharacterized protein</fullName>
    </submittedName>
</protein>
<reference evidence="1" key="1">
    <citation type="submission" date="2020-05" db="EMBL/GenBank/DDBJ databases">
        <authorList>
            <person name="Zhu T."/>
            <person name="Keshari N."/>
            <person name="Lu X."/>
        </authorList>
    </citation>
    <scope>NUCLEOTIDE SEQUENCE</scope>
    <source>
        <strain evidence="1">NK1-22</strain>
    </source>
</reference>
<dbReference type="AlphaFoldDB" id="A0AA96Y2H1"/>
<proteinExistence type="predicted"/>
<evidence type="ECO:0000313" key="1">
    <source>
        <dbReference type="EMBL" id="WOB42435.1"/>
    </source>
</evidence>
<dbReference type="KEGG" id="tog:HNI00_04155"/>
<sequence length="94" mass="11333">MKLYLLNVQSYEHLLNATRTAKRQTNAHRWLKTVWRAIAQTFSHSHDSKICKICTVETRAGQTIWQVYDPITNRRIRFDTEAEVRIWLDQRFRT</sequence>
<dbReference type="RefSeq" id="WP_316790938.1">
    <property type="nucleotide sequence ID" value="NZ_CP053540.1"/>
</dbReference>
<name>A0AA96Y2H1_9CYAN</name>